<dbReference type="PANTHER" id="PTHR45919:SF1">
    <property type="entry name" value="GDP-MAN:MAN(3)GLCNAC(2)-PP-DOL ALPHA-1,2-MANNOSYLTRANSFERASE"/>
    <property type="match status" value="1"/>
</dbReference>
<dbReference type="InterPro" id="IPR031814">
    <property type="entry name" value="ALG11_N"/>
</dbReference>
<keyword evidence="3" id="KW-0256">Endoplasmic reticulum</keyword>
<evidence type="ECO:0000256" key="1">
    <source>
        <dbReference type="ARBA" id="ARBA00004586"/>
    </source>
</evidence>
<dbReference type="InterPro" id="IPR038013">
    <property type="entry name" value="ALG11"/>
</dbReference>
<gene>
    <name evidence="5" type="ORF">HaLaN_13279</name>
</gene>
<sequence>MLLSLIGLAPMKQDAVAFFHPFADGGGGGERVLWYAVKAIREMAPKAKIYIYARQGVSAAQLLADAQQRFSIQLEGGSSSQPIIEVVPLVNSQLLAPERYPRFTLVG</sequence>
<name>A0A699ZC60_HAELA</name>
<dbReference type="Pfam" id="PF15924">
    <property type="entry name" value="ALG11_N"/>
    <property type="match status" value="1"/>
</dbReference>
<protein>
    <recommendedName>
        <fullName evidence="4">ALG11 mannosyltransferase N-terminal domain-containing protein</fullName>
    </recommendedName>
</protein>
<keyword evidence="2" id="KW-0808">Transferase</keyword>
<evidence type="ECO:0000259" key="4">
    <source>
        <dbReference type="Pfam" id="PF15924"/>
    </source>
</evidence>
<evidence type="ECO:0000256" key="3">
    <source>
        <dbReference type="ARBA" id="ARBA00022824"/>
    </source>
</evidence>
<dbReference type="AlphaFoldDB" id="A0A699ZC60"/>
<keyword evidence="6" id="KW-1185">Reference proteome</keyword>
<feature type="non-terminal residue" evidence="5">
    <location>
        <position position="107"/>
    </location>
</feature>
<feature type="domain" description="ALG11 mannosyltransferase N-terminal" evidence="4">
    <location>
        <begin position="15"/>
        <end position="107"/>
    </location>
</feature>
<accession>A0A699ZC60</accession>
<evidence type="ECO:0000256" key="2">
    <source>
        <dbReference type="ARBA" id="ARBA00022679"/>
    </source>
</evidence>
<dbReference type="PANTHER" id="PTHR45919">
    <property type="entry name" value="GDP-MAN:MAN(3)GLCNAC(2)-PP-DOL ALPHA-1,2-MANNOSYLTRANSFERASE"/>
    <property type="match status" value="1"/>
</dbReference>
<evidence type="ECO:0000313" key="6">
    <source>
        <dbReference type="Proteomes" id="UP000485058"/>
    </source>
</evidence>
<organism evidence="5 6">
    <name type="scientific">Haematococcus lacustris</name>
    <name type="common">Green alga</name>
    <name type="synonym">Haematococcus pluvialis</name>
    <dbReference type="NCBI Taxonomy" id="44745"/>
    <lineage>
        <taxon>Eukaryota</taxon>
        <taxon>Viridiplantae</taxon>
        <taxon>Chlorophyta</taxon>
        <taxon>core chlorophytes</taxon>
        <taxon>Chlorophyceae</taxon>
        <taxon>CS clade</taxon>
        <taxon>Chlamydomonadales</taxon>
        <taxon>Haematococcaceae</taxon>
        <taxon>Haematococcus</taxon>
    </lineage>
</organism>
<evidence type="ECO:0000313" key="5">
    <source>
        <dbReference type="EMBL" id="GFH16786.1"/>
    </source>
</evidence>
<dbReference type="EMBL" id="BLLF01001051">
    <property type="protein sequence ID" value="GFH16786.1"/>
    <property type="molecule type" value="Genomic_DNA"/>
</dbReference>
<dbReference type="GO" id="GO:0005789">
    <property type="term" value="C:endoplasmic reticulum membrane"/>
    <property type="evidence" value="ECO:0007669"/>
    <property type="project" value="UniProtKB-SubCell"/>
</dbReference>
<comment type="caution">
    <text evidence="5">The sequence shown here is derived from an EMBL/GenBank/DDBJ whole genome shotgun (WGS) entry which is preliminary data.</text>
</comment>
<proteinExistence type="predicted"/>
<dbReference type="GO" id="GO:0004377">
    <property type="term" value="F:GDP-Man:Man(3)GlcNAc(2)-PP-Dol alpha-1,2-mannosyltransferase activity"/>
    <property type="evidence" value="ECO:0007669"/>
    <property type="project" value="InterPro"/>
</dbReference>
<dbReference type="Proteomes" id="UP000485058">
    <property type="component" value="Unassembled WGS sequence"/>
</dbReference>
<reference evidence="5 6" key="1">
    <citation type="submission" date="2020-02" db="EMBL/GenBank/DDBJ databases">
        <title>Draft genome sequence of Haematococcus lacustris strain NIES-144.</title>
        <authorList>
            <person name="Morimoto D."/>
            <person name="Nakagawa S."/>
            <person name="Yoshida T."/>
            <person name="Sawayama S."/>
        </authorList>
    </citation>
    <scope>NUCLEOTIDE SEQUENCE [LARGE SCALE GENOMIC DNA]</scope>
    <source>
        <strain evidence="5 6">NIES-144</strain>
    </source>
</reference>
<comment type="subcellular location">
    <subcellularLocation>
        <location evidence="1">Endoplasmic reticulum membrane</location>
    </subcellularLocation>
</comment>
<dbReference type="GO" id="GO:0006487">
    <property type="term" value="P:protein N-linked glycosylation"/>
    <property type="evidence" value="ECO:0007669"/>
    <property type="project" value="TreeGrafter"/>
</dbReference>